<feature type="domain" description="Thioesterase" evidence="3">
    <location>
        <begin position="188"/>
        <end position="257"/>
    </location>
</feature>
<dbReference type="PANTHER" id="PTHR47260:SF7">
    <property type="entry name" value="THIOESTERASE FAMILY PROTEIN (AFU_ORTHOLOGUE AFUA_1G10800)"/>
    <property type="match status" value="1"/>
</dbReference>
<evidence type="ECO:0000259" key="3">
    <source>
        <dbReference type="Pfam" id="PF03061"/>
    </source>
</evidence>
<dbReference type="EMBL" id="NJEU01000239">
    <property type="protein sequence ID" value="PHH78087.1"/>
    <property type="molecule type" value="Genomic_DNA"/>
</dbReference>
<keyword evidence="2" id="KW-1133">Transmembrane helix</keyword>
<dbReference type="SUPFAM" id="SSF54637">
    <property type="entry name" value="Thioesterase/thiol ester dehydrase-isomerase"/>
    <property type="match status" value="1"/>
</dbReference>
<dbReference type="Proteomes" id="UP000224854">
    <property type="component" value="Unassembled WGS sequence"/>
</dbReference>
<dbReference type="PANTHER" id="PTHR47260">
    <property type="entry name" value="UPF0644 PROTEIN PB2B4.06"/>
    <property type="match status" value="1"/>
</dbReference>
<proteinExistence type="predicted"/>
<dbReference type="OrthoDB" id="506431at2759"/>
<feature type="transmembrane region" description="Helical" evidence="2">
    <location>
        <begin position="62"/>
        <end position="81"/>
    </location>
</feature>
<keyword evidence="2" id="KW-0472">Membrane</keyword>
<feature type="region of interest" description="Disordered" evidence="1">
    <location>
        <begin position="22"/>
        <end position="44"/>
    </location>
</feature>
<dbReference type="InterPro" id="IPR029069">
    <property type="entry name" value="HotDog_dom_sf"/>
</dbReference>
<dbReference type="Gene3D" id="3.10.129.10">
    <property type="entry name" value="Hotdog Thioesterase"/>
    <property type="match status" value="1"/>
</dbReference>
<accession>A0A2C5ZAN4</accession>
<feature type="compositionally biased region" description="Low complexity" evidence="1">
    <location>
        <begin position="26"/>
        <end position="44"/>
    </location>
</feature>
<dbReference type="AlphaFoldDB" id="A0A2C5ZAN4"/>
<gene>
    <name evidence="4" type="ORF">CDD82_3216</name>
</gene>
<organism evidence="4 5">
    <name type="scientific">Ophiocordyceps australis</name>
    <dbReference type="NCBI Taxonomy" id="1399860"/>
    <lineage>
        <taxon>Eukaryota</taxon>
        <taxon>Fungi</taxon>
        <taxon>Dikarya</taxon>
        <taxon>Ascomycota</taxon>
        <taxon>Pezizomycotina</taxon>
        <taxon>Sordariomycetes</taxon>
        <taxon>Hypocreomycetidae</taxon>
        <taxon>Hypocreales</taxon>
        <taxon>Ophiocordycipitaceae</taxon>
        <taxon>Ophiocordyceps</taxon>
    </lineage>
</organism>
<evidence type="ECO:0000256" key="2">
    <source>
        <dbReference type="SAM" id="Phobius"/>
    </source>
</evidence>
<comment type="caution">
    <text evidence="4">The sequence shown here is derived from an EMBL/GenBank/DDBJ whole genome shotgun (WGS) entry which is preliminary data.</text>
</comment>
<reference evidence="4 5" key="1">
    <citation type="submission" date="2017-06" db="EMBL/GenBank/DDBJ databases">
        <title>Ant-infecting Ophiocordyceps genomes reveal a high diversity of potential behavioral manipulation genes and a possible major role for enterotoxins.</title>
        <authorList>
            <person name="De Bekker C."/>
            <person name="Evans H.C."/>
            <person name="Brachmann A."/>
            <person name="Hughes D.P."/>
        </authorList>
    </citation>
    <scope>NUCLEOTIDE SEQUENCE [LARGE SCALE GENOMIC DNA]</scope>
    <source>
        <strain evidence="4 5">1348a</strain>
    </source>
</reference>
<keyword evidence="5" id="KW-1185">Reference proteome</keyword>
<dbReference type="InterPro" id="IPR052061">
    <property type="entry name" value="PTE-AB_protein"/>
</dbReference>
<evidence type="ECO:0000256" key="1">
    <source>
        <dbReference type="SAM" id="MobiDB-lite"/>
    </source>
</evidence>
<dbReference type="CDD" id="cd03443">
    <property type="entry name" value="PaaI_thioesterase"/>
    <property type="match status" value="1"/>
</dbReference>
<dbReference type="Pfam" id="PF03061">
    <property type="entry name" value="4HBT"/>
    <property type="match status" value="1"/>
</dbReference>
<sequence length="290" mass="30813">MIIRRQLGRGAWRLAQQQCRGRGRGRSYATAKPEPAAASAAESSSSSAAAANGGRAAKMAGLALFGAAMGIAGAAAAWKVVTAKGMGFYSDEESLTRFSPSDADDEARRIYQAIESHPLVAQLRSRPDLTESRPHLKMPASYRRQSLTANALAGPRRVPVPAIAWTQANGQSVALIVYAGPELCGHPGLLHGGFLATLLDEGLAWCCFAALPHGIGVTARLAIDYRKPAPAGSLLLLRGETVKVEGRKAWVKGRVELLDEEGEKKEPVVVAEAEALYVSPRQAALMPRLR</sequence>
<name>A0A2C5ZAN4_9HYPO</name>
<keyword evidence="2" id="KW-0812">Transmembrane</keyword>
<protein>
    <recommendedName>
        <fullName evidence="3">Thioesterase domain-containing protein</fullName>
    </recommendedName>
</protein>
<dbReference type="InterPro" id="IPR006683">
    <property type="entry name" value="Thioestr_dom"/>
</dbReference>
<evidence type="ECO:0000313" key="4">
    <source>
        <dbReference type="EMBL" id="PHH78087.1"/>
    </source>
</evidence>
<evidence type="ECO:0000313" key="5">
    <source>
        <dbReference type="Proteomes" id="UP000224854"/>
    </source>
</evidence>